<accession>A0A1V8M773</accession>
<dbReference type="OrthoDB" id="8911849at2"/>
<evidence type="ECO:0000313" key="2">
    <source>
        <dbReference type="EMBL" id="OQK17397.1"/>
    </source>
</evidence>
<reference evidence="2 3" key="1">
    <citation type="submission" date="2015-12" db="EMBL/GenBank/DDBJ databases">
        <authorList>
            <person name="Shamseldin A."/>
            <person name="Moawad H."/>
            <person name="Abd El-Rahim W.M."/>
            <person name="Sadowsky M.J."/>
        </authorList>
    </citation>
    <scope>NUCLEOTIDE SEQUENCE [LARGE SCALE GENOMIC DNA]</scope>
    <source>
        <strain evidence="2 3">WF1</strain>
    </source>
</reference>
<evidence type="ECO:0000256" key="1">
    <source>
        <dbReference type="SAM" id="Phobius"/>
    </source>
</evidence>
<dbReference type="AlphaFoldDB" id="A0A1V8M773"/>
<keyword evidence="3" id="KW-1185">Reference proteome</keyword>
<dbReference type="RefSeq" id="WP_080522006.1">
    <property type="nucleotide sequence ID" value="NZ_LPUF01000001.1"/>
</dbReference>
<comment type="caution">
    <text evidence="2">The sequence shown here is derived from an EMBL/GenBank/DDBJ whole genome shotgun (WGS) entry which is preliminary data.</text>
</comment>
<organism evidence="2 3">
    <name type="scientific">Methyloprofundus sedimenti</name>
    <dbReference type="NCBI Taxonomy" id="1420851"/>
    <lineage>
        <taxon>Bacteria</taxon>
        <taxon>Pseudomonadati</taxon>
        <taxon>Pseudomonadota</taxon>
        <taxon>Gammaproteobacteria</taxon>
        <taxon>Methylococcales</taxon>
        <taxon>Methylococcaceae</taxon>
        <taxon>Methyloprofundus</taxon>
    </lineage>
</organism>
<proteinExistence type="predicted"/>
<protein>
    <submittedName>
        <fullName evidence="2">Uncharacterized protein</fullName>
    </submittedName>
</protein>
<keyword evidence="1" id="KW-0472">Membrane</keyword>
<feature type="transmembrane region" description="Helical" evidence="1">
    <location>
        <begin position="12"/>
        <end position="28"/>
    </location>
</feature>
<gene>
    <name evidence="2" type="ORF">AU255_05825</name>
</gene>
<name>A0A1V8M773_9GAMM</name>
<evidence type="ECO:0000313" key="3">
    <source>
        <dbReference type="Proteomes" id="UP000191980"/>
    </source>
</evidence>
<keyword evidence="1" id="KW-1133">Transmembrane helix</keyword>
<dbReference type="STRING" id="1420851.AU255_05825"/>
<dbReference type="EMBL" id="LPUF01000001">
    <property type="protein sequence ID" value="OQK17397.1"/>
    <property type="molecule type" value="Genomic_DNA"/>
</dbReference>
<keyword evidence="1" id="KW-0812">Transmembrane</keyword>
<dbReference type="Proteomes" id="UP000191980">
    <property type="component" value="Unassembled WGS sequence"/>
</dbReference>
<sequence length="145" mass="16567">MLKSLLQILKTSLVLTVVVFIVWVTWSFQSGSFSIFNRTEMTNSFSQFVSLEGADEYVIAKLITDETLNRHEYQHLFGFPVGDTLVSLSLLANYKYYVKLAELTQRLDGETLYIQVPELYLSKPVAFELSTVRLNEQVLAFGPDQ</sequence>